<sequence>MSIQRFLKLEEALELFNSLDSDESDVEIVVLPPHASELTEEDIREDNEVNTGEIIVNDIPGSLEVRTADSFHPEPSTSSSVSTKKSRKKIKDVSHTFWIKNKLPHYTKWET</sequence>
<evidence type="ECO:0000313" key="3">
    <source>
        <dbReference type="Proteomes" id="UP000887116"/>
    </source>
</evidence>
<feature type="region of interest" description="Disordered" evidence="1">
    <location>
        <begin position="66"/>
        <end position="89"/>
    </location>
</feature>
<dbReference type="AlphaFoldDB" id="A0A8X6KMM5"/>
<dbReference type="Proteomes" id="UP000887116">
    <property type="component" value="Unassembled WGS sequence"/>
</dbReference>
<comment type="caution">
    <text evidence="2">The sequence shown here is derived from an EMBL/GenBank/DDBJ whole genome shotgun (WGS) entry which is preliminary data.</text>
</comment>
<reference evidence="2" key="1">
    <citation type="submission" date="2020-07" db="EMBL/GenBank/DDBJ databases">
        <title>Multicomponent nature underlies the extraordinary mechanical properties of spider dragline silk.</title>
        <authorList>
            <person name="Kono N."/>
            <person name="Nakamura H."/>
            <person name="Mori M."/>
            <person name="Yoshida Y."/>
            <person name="Ohtoshi R."/>
            <person name="Malay A.D."/>
            <person name="Moran D.A.P."/>
            <person name="Tomita M."/>
            <person name="Numata K."/>
            <person name="Arakawa K."/>
        </authorList>
    </citation>
    <scope>NUCLEOTIDE SEQUENCE</scope>
</reference>
<evidence type="ECO:0000313" key="2">
    <source>
        <dbReference type="EMBL" id="GFQ77881.1"/>
    </source>
</evidence>
<gene>
    <name evidence="2" type="ORF">TNCT_622031</name>
</gene>
<protein>
    <submittedName>
        <fullName evidence="2">Uncharacterized protein</fullName>
    </submittedName>
</protein>
<keyword evidence="3" id="KW-1185">Reference proteome</keyword>
<dbReference type="EMBL" id="BMAO01021848">
    <property type="protein sequence ID" value="GFQ77881.1"/>
    <property type="molecule type" value="Genomic_DNA"/>
</dbReference>
<evidence type="ECO:0000256" key="1">
    <source>
        <dbReference type="SAM" id="MobiDB-lite"/>
    </source>
</evidence>
<accession>A0A8X6KMM5</accession>
<proteinExistence type="predicted"/>
<dbReference type="OrthoDB" id="6429039at2759"/>
<organism evidence="2 3">
    <name type="scientific">Trichonephila clavata</name>
    <name type="common">Joro spider</name>
    <name type="synonym">Nephila clavata</name>
    <dbReference type="NCBI Taxonomy" id="2740835"/>
    <lineage>
        <taxon>Eukaryota</taxon>
        <taxon>Metazoa</taxon>
        <taxon>Ecdysozoa</taxon>
        <taxon>Arthropoda</taxon>
        <taxon>Chelicerata</taxon>
        <taxon>Arachnida</taxon>
        <taxon>Araneae</taxon>
        <taxon>Araneomorphae</taxon>
        <taxon>Entelegynae</taxon>
        <taxon>Araneoidea</taxon>
        <taxon>Nephilidae</taxon>
        <taxon>Trichonephila</taxon>
    </lineage>
</organism>
<name>A0A8X6KMM5_TRICU</name>